<reference evidence="3 4" key="1">
    <citation type="submission" date="2017-05" db="EMBL/GenBank/DDBJ databases">
        <authorList>
            <person name="Varghese N."/>
            <person name="Submissions S."/>
        </authorList>
    </citation>
    <scope>NUCLEOTIDE SEQUENCE [LARGE SCALE GENOMIC DNA]</scope>
    <source>
        <strain evidence="3 4">DSM 27040</strain>
    </source>
</reference>
<evidence type="ECO:0000313" key="4">
    <source>
        <dbReference type="Proteomes" id="UP000319040"/>
    </source>
</evidence>
<dbReference type="InterPro" id="IPR000073">
    <property type="entry name" value="AB_hydrolase_1"/>
</dbReference>
<dbReference type="AlphaFoldDB" id="A0A521DJ14"/>
<dbReference type="Gene3D" id="3.40.50.1820">
    <property type="entry name" value="alpha/beta hydrolase"/>
    <property type="match status" value="1"/>
</dbReference>
<dbReference type="EMBL" id="FXTB01000005">
    <property type="protein sequence ID" value="SMO71636.1"/>
    <property type="molecule type" value="Genomic_DNA"/>
</dbReference>
<dbReference type="Pfam" id="PF00561">
    <property type="entry name" value="Abhydrolase_1"/>
    <property type="match status" value="1"/>
</dbReference>
<dbReference type="SUPFAM" id="SSF53474">
    <property type="entry name" value="alpha/beta-Hydrolases"/>
    <property type="match status" value="1"/>
</dbReference>
<protein>
    <submittedName>
        <fullName evidence="3">Pimeloyl-ACP methyl ester carboxylesterase</fullName>
    </submittedName>
</protein>
<dbReference type="InterPro" id="IPR050266">
    <property type="entry name" value="AB_hydrolase_sf"/>
</dbReference>
<evidence type="ECO:0000313" key="3">
    <source>
        <dbReference type="EMBL" id="SMO71636.1"/>
    </source>
</evidence>
<dbReference type="GO" id="GO:0016787">
    <property type="term" value="F:hydrolase activity"/>
    <property type="evidence" value="ECO:0007669"/>
    <property type="project" value="UniProtKB-KW"/>
</dbReference>
<dbReference type="OrthoDB" id="2247630at2"/>
<dbReference type="PRINTS" id="PR00111">
    <property type="entry name" value="ABHYDROLASE"/>
</dbReference>
<accession>A0A521DJ14</accession>
<dbReference type="GO" id="GO:0016020">
    <property type="term" value="C:membrane"/>
    <property type="evidence" value="ECO:0007669"/>
    <property type="project" value="TreeGrafter"/>
</dbReference>
<keyword evidence="4" id="KW-1185">Reference proteome</keyword>
<sequence>MSYFNFDNRKVYYKIKGRGTPLLLLHGNTVSSKMFSQIIRKYAKEFQVILLDFPGHGKSDRLTEFEIDFWFYNSKVAYALINELKLENTCVIGTSGGALVAINLALEHPEKVKYLIADSFEGEYPLPSYISSIENDRERDKKKILAKLIWYFCHGTDWKKIIDLDTKVNIEFSKTGKSFFHKSISDLNVPTLLTGSMEDEYCDYLDKIYGSLQEQNKDLKIHLFEKGSHPAIISNKEKFLYLIMAEIKNAL</sequence>
<gene>
    <name evidence="3" type="ORF">SAMN06265379_105250</name>
</gene>
<evidence type="ECO:0000256" key="1">
    <source>
        <dbReference type="ARBA" id="ARBA00022801"/>
    </source>
</evidence>
<name>A0A521DJ14_SACCC</name>
<proteinExistence type="predicted"/>
<organism evidence="3 4">
    <name type="scientific">Saccharicrinis carchari</name>
    <dbReference type="NCBI Taxonomy" id="1168039"/>
    <lineage>
        <taxon>Bacteria</taxon>
        <taxon>Pseudomonadati</taxon>
        <taxon>Bacteroidota</taxon>
        <taxon>Bacteroidia</taxon>
        <taxon>Marinilabiliales</taxon>
        <taxon>Marinilabiliaceae</taxon>
        <taxon>Saccharicrinis</taxon>
    </lineage>
</organism>
<dbReference type="Proteomes" id="UP000319040">
    <property type="component" value="Unassembled WGS sequence"/>
</dbReference>
<dbReference type="InterPro" id="IPR029058">
    <property type="entry name" value="AB_hydrolase_fold"/>
</dbReference>
<feature type="domain" description="AB hydrolase-1" evidence="2">
    <location>
        <begin position="21"/>
        <end position="120"/>
    </location>
</feature>
<dbReference type="PANTHER" id="PTHR43798">
    <property type="entry name" value="MONOACYLGLYCEROL LIPASE"/>
    <property type="match status" value="1"/>
</dbReference>
<keyword evidence="1" id="KW-0378">Hydrolase</keyword>
<dbReference type="RefSeq" id="WP_142533694.1">
    <property type="nucleotide sequence ID" value="NZ_FXTB01000005.1"/>
</dbReference>
<evidence type="ECO:0000259" key="2">
    <source>
        <dbReference type="Pfam" id="PF00561"/>
    </source>
</evidence>
<dbReference type="PANTHER" id="PTHR43798:SF31">
    <property type="entry name" value="AB HYDROLASE SUPERFAMILY PROTEIN YCLE"/>
    <property type="match status" value="1"/>
</dbReference>